<dbReference type="InterPro" id="IPR000792">
    <property type="entry name" value="Tscrpt_reg_LuxR_C"/>
</dbReference>
<feature type="domain" description="HTH luxR-type" evidence="5">
    <location>
        <begin position="839"/>
        <end position="904"/>
    </location>
</feature>
<dbReference type="PANTHER" id="PTHR44688">
    <property type="entry name" value="DNA-BINDING TRANSCRIPTIONAL ACTIVATOR DEVR_DOSR"/>
    <property type="match status" value="1"/>
</dbReference>
<evidence type="ECO:0000256" key="1">
    <source>
        <dbReference type="ARBA" id="ARBA00023015"/>
    </source>
</evidence>
<sequence>MVTPMSHHDQEPRGVSLAMHVHSPFVRHAELADIEFALDNEDCQAVILRYDTGLGASSILRHLAEEMSKVRAVLAIHGIPSLSSVPYGAFAPLLAGVNSDDLSIRTNVFRAVLDALAAGGDVSHGTELPLVIVDDAHAVDPSTAELLLTLVLSGTIKLVASHLRNHKLPQPLPKLWSGGSAETIDVHPLTRDQGHEFCRAMLAAPVALPTSWYFWSRSGGNPMLLKMLVSEALDDELLTKNRGIWLYRLGHHRVGRNLRDVVRQQIRGLSAAAESALDLVALAEPVSREIVEQVSGTEAVAELLARQLVQSPLQQEGMLRLANPIYGEVIRQMVPPARSRILHDSLMAKLDAQPMGMEALLRRVSWAVDSGLEVSADRLFRAALIACKLSQPTLALELLDHITVADQALEVQAVQARAFYMMGDYEQAAKLLDDAFDAANTLNELLFGALLRAVTRLALGMPAATMEDDINTLLAAGERLMAEMPEQAEVIRDRVGHKAALLELMMLSQKGDYGRMGPLIESVLAGSPQLSADERRLNESIALAMDAERLCALGLSAQSQKRSAEAFAIEHSDLYDVFFIPEMIVFRQVTTALCAGDLPFAAKLLDQFFVDTGPIIITFGGGANVARGMGLIRQGLLPEAVDALLPAIESLRDSDPQQLLGFCTSMLAYTAAKLGQEELAARLIAEHQEKPGMFLVTAHERAFMAAACEYLTHDGAGLAELLILADNARDQQAPLLELNALALAVELGGDSQIERLLLICQTVEGAWAESITDFCHKQLSLRDIPVDAAVDQQGPDSTPRLENASSQQVSFFGTSPVSPHQQGATAKPAVPPSRARQYGQIKRLPLTRREREITELVVEGYSDREIAERLQLSVRTVEGHLYRCYAKLSISGRHQIIAQEWILDHLH</sequence>
<protein>
    <recommendedName>
        <fullName evidence="5">HTH luxR-type domain-containing protein</fullName>
    </recommendedName>
</protein>
<feature type="region of interest" description="Disordered" evidence="4">
    <location>
        <begin position="812"/>
        <end position="834"/>
    </location>
</feature>
<dbReference type="Gene3D" id="1.10.10.10">
    <property type="entry name" value="Winged helix-like DNA-binding domain superfamily/Winged helix DNA-binding domain"/>
    <property type="match status" value="1"/>
</dbReference>
<feature type="compositionally biased region" description="Polar residues" evidence="4">
    <location>
        <begin position="812"/>
        <end position="824"/>
    </location>
</feature>
<dbReference type="SMART" id="SM00421">
    <property type="entry name" value="HTH_LUXR"/>
    <property type="match status" value="1"/>
</dbReference>
<keyword evidence="3" id="KW-0804">Transcription</keyword>
<comment type="caution">
    <text evidence="6">The sequence shown here is derived from an EMBL/GenBank/DDBJ whole genome shotgun (WGS) entry which is preliminary data.</text>
</comment>
<dbReference type="PANTHER" id="PTHR44688:SF16">
    <property type="entry name" value="DNA-BINDING TRANSCRIPTIONAL ACTIVATOR DEVR_DOSR"/>
    <property type="match status" value="1"/>
</dbReference>
<dbReference type="PROSITE" id="PS50043">
    <property type="entry name" value="HTH_LUXR_2"/>
    <property type="match status" value="1"/>
</dbReference>
<name>A0A2S4A084_ARTGL</name>
<evidence type="ECO:0000256" key="4">
    <source>
        <dbReference type="SAM" id="MobiDB-lite"/>
    </source>
</evidence>
<keyword evidence="2" id="KW-0238">DNA-binding</keyword>
<dbReference type="AlphaFoldDB" id="A0A2S4A084"/>
<dbReference type="PRINTS" id="PR00038">
    <property type="entry name" value="HTHLUXR"/>
</dbReference>
<dbReference type="GO" id="GO:0006355">
    <property type="term" value="P:regulation of DNA-templated transcription"/>
    <property type="evidence" value="ECO:0007669"/>
    <property type="project" value="InterPro"/>
</dbReference>
<dbReference type="InterPro" id="IPR016032">
    <property type="entry name" value="Sig_transdc_resp-reg_C-effctor"/>
</dbReference>
<reference evidence="6 7" key="1">
    <citation type="submission" date="2018-01" db="EMBL/GenBank/DDBJ databases">
        <title>Arthrobacter sp. nov., from glaciers in China.</title>
        <authorList>
            <person name="Liu Q."/>
            <person name="Xin Y.-H."/>
        </authorList>
    </citation>
    <scope>NUCLEOTIDE SEQUENCE [LARGE SCALE GENOMIC DNA]</scope>
    <source>
        <strain evidence="6 7">HLT2-12-2</strain>
    </source>
</reference>
<keyword evidence="1" id="KW-0805">Transcription regulation</keyword>
<gene>
    <name evidence="6" type="ORF">CVS27_03150</name>
</gene>
<dbReference type="EMBL" id="PPXC01000002">
    <property type="protein sequence ID" value="POH74878.1"/>
    <property type="molecule type" value="Genomic_DNA"/>
</dbReference>
<dbReference type="Proteomes" id="UP000237061">
    <property type="component" value="Unassembled WGS sequence"/>
</dbReference>
<dbReference type="CDD" id="cd06170">
    <property type="entry name" value="LuxR_C_like"/>
    <property type="match status" value="1"/>
</dbReference>
<evidence type="ECO:0000256" key="3">
    <source>
        <dbReference type="ARBA" id="ARBA00023163"/>
    </source>
</evidence>
<keyword evidence="7" id="KW-1185">Reference proteome</keyword>
<dbReference type="SUPFAM" id="SSF46894">
    <property type="entry name" value="C-terminal effector domain of the bipartite response regulators"/>
    <property type="match status" value="1"/>
</dbReference>
<dbReference type="Pfam" id="PF00196">
    <property type="entry name" value="GerE"/>
    <property type="match status" value="1"/>
</dbReference>
<evidence type="ECO:0000313" key="7">
    <source>
        <dbReference type="Proteomes" id="UP000237061"/>
    </source>
</evidence>
<evidence type="ECO:0000256" key="2">
    <source>
        <dbReference type="ARBA" id="ARBA00023125"/>
    </source>
</evidence>
<evidence type="ECO:0000313" key="6">
    <source>
        <dbReference type="EMBL" id="POH74878.1"/>
    </source>
</evidence>
<proteinExistence type="predicted"/>
<evidence type="ECO:0000259" key="5">
    <source>
        <dbReference type="PROSITE" id="PS50043"/>
    </source>
</evidence>
<dbReference type="InterPro" id="IPR036388">
    <property type="entry name" value="WH-like_DNA-bd_sf"/>
</dbReference>
<dbReference type="GO" id="GO:0003677">
    <property type="term" value="F:DNA binding"/>
    <property type="evidence" value="ECO:0007669"/>
    <property type="project" value="UniProtKB-KW"/>
</dbReference>
<organism evidence="6 7">
    <name type="scientific">Arthrobacter glacialis</name>
    <dbReference type="NCBI Taxonomy" id="1664"/>
    <lineage>
        <taxon>Bacteria</taxon>
        <taxon>Bacillati</taxon>
        <taxon>Actinomycetota</taxon>
        <taxon>Actinomycetes</taxon>
        <taxon>Micrococcales</taxon>
        <taxon>Micrococcaceae</taxon>
        <taxon>Arthrobacter</taxon>
    </lineage>
</organism>
<accession>A0A2S4A084</accession>